<gene>
    <name evidence="1" type="ORF">HHX25_13140</name>
</gene>
<evidence type="ECO:0000313" key="1">
    <source>
        <dbReference type="EMBL" id="NMH88451.1"/>
    </source>
</evidence>
<proteinExistence type="predicted"/>
<accession>A0ABX1RY08</accession>
<dbReference type="Proteomes" id="UP000746690">
    <property type="component" value="Unassembled WGS sequence"/>
</dbReference>
<evidence type="ECO:0000313" key="2">
    <source>
        <dbReference type="Proteomes" id="UP000746690"/>
    </source>
</evidence>
<dbReference type="RefSeq" id="WP_169674259.1">
    <property type="nucleotide sequence ID" value="NZ_JABBHF010000007.1"/>
</dbReference>
<evidence type="ECO:0008006" key="3">
    <source>
        <dbReference type="Google" id="ProtNLM"/>
    </source>
</evidence>
<name>A0ABX1RY08_9FLAO</name>
<protein>
    <recommendedName>
        <fullName evidence="3">Arm DNA-binding domain-containing protein</fullName>
    </recommendedName>
</protein>
<reference evidence="1 2" key="1">
    <citation type="submission" date="2020-04" db="EMBL/GenBank/DDBJ databases">
        <title>A Flavivirga sp. nov.</title>
        <authorList>
            <person name="Sun X."/>
        </authorList>
    </citation>
    <scope>NUCLEOTIDE SEQUENCE [LARGE SCALE GENOMIC DNA]</scope>
    <source>
        <strain evidence="1 2">Y03</strain>
    </source>
</reference>
<keyword evidence="2" id="KW-1185">Reference proteome</keyword>
<comment type="caution">
    <text evidence="1">The sequence shown here is derived from an EMBL/GenBank/DDBJ whole genome shotgun (WGS) entry which is preliminary data.</text>
</comment>
<dbReference type="EMBL" id="JABBHF010000007">
    <property type="protein sequence ID" value="NMH88451.1"/>
    <property type="molecule type" value="Genomic_DNA"/>
</dbReference>
<sequence length="58" mass="6970">MGTTLKFYINENKKSIIDSRYPMYLRIVHERKKSEGRIRATPISEHDIRDHLLSRNKL</sequence>
<organism evidence="1 2">
    <name type="scientific">Flavivirga algicola</name>
    <dbReference type="NCBI Taxonomy" id="2729136"/>
    <lineage>
        <taxon>Bacteria</taxon>
        <taxon>Pseudomonadati</taxon>
        <taxon>Bacteroidota</taxon>
        <taxon>Flavobacteriia</taxon>
        <taxon>Flavobacteriales</taxon>
        <taxon>Flavobacteriaceae</taxon>
        <taxon>Flavivirga</taxon>
    </lineage>
</organism>